<organism evidence="6 7">
    <name type="scientific">Clostridium hominis</name>
    <dbReference type="NCBI Taxonomy" id="2763036"/>
    <lineage>
        <taxon>Bacteria</taxon>
        <taxon>Bacillati</taxon>
        <taxon>Bacillota</taxon>
        <taxon>Clostridia</taxon>
        <taxon>Eubacteriales</taxon>
        <taxon>Clostridiaceae</taxon>
        <taxon>Clostridium</taxon>
    </lineage>
</organism>
<dbReference type="Pfam" id="PF01948">
    <property type="entry name" value="PyrI"/>
    <property type="match status" value="1"/>
</dbReference>
<proteinExistence type="predicted"/>
<protein>
    <submittedName>
        <fullName evidence="6">Aspartate carbamoyltransferase regulatory subunit</fullName>
    </submittedName>
</protein>
<evidence type="ECO:0000256" key="3">
    <source>
        <dbReference type="ARBA" id="ARBA00022975"/>
    </source>
</evidence>
<dbReference type="Gene3D" id="3.30.70.140">
    <property type="entry name" value="Aspartate carbamoyltransferase regulatory subunit, N-terminal domain"/>
    <property type="match status" value="1"/>
</dbReference>
<evidence type="ECO:0000313" key="7">
    <source>
        <dbReference type="Proteomes" id="UP000596929"/>
    </source>
</evidence>
<feature type="domain" description="Aspartate carbamoyltransferase regulatory subunit N-terminal" evidence="4">
    <location>
        <begin position="2"/>
        <end position="89"/>
    </location>
</feature>
<keyword evidence="3" id="KW-0665">Pyrimidine biosynthesis</keyword>
<dbReference type="InterPro" id="IPR020545">
    <property type="entry name" value="Asp_carbamoyltransf_reg_N"/>
</dbReference>
<dbReference type="InterPro" id="IPR036793">
    <property type="entry name" value="Asp_carbatrfase_reg_N_sf"/>
</dbReference>
<dbReference type="RefSeq" id="WP_032117529.1">
    <property type="nucleotide sequence ID" value="NZ_JACOOO010000016.1"/>
</dbReference>
<dbReference type="InterPro" id="IPR002801">
    <property type="entry name" value="Asp_carbamoylTrfase_reg"/>
</dbReference>
<feature type="domain" description="Aspartate carbamoyltransferase regulatory subunit C-terminal" evidence="5">
    <location>
        <begin position="95"/>
        <end position="142"/>
    </location>
</feature>
<dbReference type="SUPFAM" id="SSF57825">
    <property type="entry name" value="Aspartate carbamoyltransferase, Regulatory-chain, C-terminal domain"/>
    <property type="match status" value="1"/>
</dbReference>
<evidence type="ECO:0000259" key="5">
    <source>
        <dbReference type="Pfam" id="PF02748"/>
    </source>
</evidence>
<evidence type="ECO:0000313" key="6">
    <source>
        <dbReference type="EMBL" id="MBC5629104.1"/>
    </source>
</evidence>
<dbReference type="PANTHER" id="PTHR35805:SF1">
    <property type="entry name" value="ASPARTATE CARBAMOYLTRANSFERASE REGULATORY CHAIN"/>
    <property type="match status" value="1"/>
</dbReference>
<evidence type="ECO:0000256" key="1">
    <source>
        <dbReference type="ARBA" id="ARBA00022723"/>
    </source>
</evidence>
<dbReference type="Pfam" id="PF02748">
    <property type="entry name" value="PyrI_C"/>
    <property type="match status" value="1"/>
</dbReference>
<dbReference type="NCBIfam" id="NF002063">
    <property type="entry name" value="PRK00893.1-3"/>
    <property type="match status" value="1"/>
</dbReference>
<dbReference type="PANTHER" id="PTHR35805">
    <property type="entry name" value="ASPARTATE CARBAMOYLTRANSFERASE REGULATORY CHAIN"/>
    <property type="match status" value="1"/>
</dbReference>
<dbReference type="Gene3D" id="2.30.30.20">
    <property type="entry name" value="Aspartate carbamoyltransferase regulatory subunit, C-terminal domain"/>
    <property type="match status" value="1"/>
</dbReference>
<dbReference type="Proteomes" id="UP000596929">
    <property type="component" value="Unassembled WGS sequence"/>
</dbReference>
<sequence>MLEITSIKNGFVLDHIRAGVGVKIFKYLKLEDGESEVALIINANSMKNGRKDIIKIENATEIDFTVLALLSPGITINEIKNEVRVRKIKPSLPKQVKGIINCDNPRCITNDEKYLEHVFDLVNEDNGSYKCQYCDTIINLSEV</sequence>
<keyword evidence="7" id="KW-1185">Reference proteome</keyword>
<reference evidence="6 7" key="1">
    <citation type="submission" date="2020-08" db="EMBL/GenBank/DDBJ databases">
        <title>Genome public.</title>
        <authorList>
            <person name="Liu C."/>
            <person name="Sun Q."/>
        </authorList>
    </citation>
    <scope>NUCLEOTIDE SEQUENCE [LARGE SCALE GENOMIC DNA]</scope>
    <source>
        <strain evidence="6 7">NSJ-6</strain>
    </source>
</reference>
<comment type="caution">
    <text evidence="6">The sequence shown here is derived from an EMBL/GenBank/DDBJ whole genome shotgun (WGS) entry which is preliminary data.</text>
</comment>
<dbReference type="EMBL" id="JACOOO010000016">
    <property type="protein sequence ID" value="MBC5629104.1"/>
    <property type="molecule type" value="Genomic_DNA"/>
</dbReference>
<dbReference type="SUPFAM" id="SSF54893">
    <property type="entry name" value="Aspartate carbamoyltransferase, Regulatory-chain, N-terminal domain"/>
    <property type="match status" value="1"/>
</dbReference>
<keyword evidence="1" id="KW-0479">Metal-binding</keyword>
<evidence type="ECO:0000256" key="2">
    <source>
        <dbReference type="ARBA" id="ARBA00022833"/>
    </source>
</evidence>
<dbReference type="InterPro" id="IPR036792">
    <property type="entry name" value="Asp_carbatrfase_reg_C_sf"/>
</dbReference>
<keyword evidence="2" id="KW-0862">Zinc</keyword>
<accession>A0ABR7DCJ7</accession>
<dbReference type="InterPro" id="IPR020542">
    <property type="entry name" value="Asp_carbamoyltrfase_reg_C"/>
</dbReference>
<evidence type="ECO:0000259" key="4">
    <source>
        <dbReference type="Pfam" id="PF01948"/>
    </source>
</evidence>
<gene>
    <name evidence="6" type="ORF">H8S20_09390</name>
</gene>
<name>A0ABR7DCJ7_9CLOT</name>